<name>A0A2K1K3T3_PHYPA</name>
<sequence>MTNMPVQKRDDLGKNLKRTLGASTLDFEEISDAQGRIIHKKHKPEFQRLIGRKVQNDVDALLNAQLETTPECVHGGELETAPRCVQLKPVKTSSLVLIFRHGSMVYPQQINHITVGISITN</sequence>
<evidence type="ECO:0000313" key="3">
    <source>
        <dbReference type="Proteomes" id="UP000006727"/>
    </source>
</evidence>
<keyword evidence="3" id="KW-1185">Reference proteome</keyword>
<reference evidence="1 3" key="2">
    <citation type="journal article" date="2018" name="Plant J.">
        <title>The Physcomitrella patens chromosome-scale assembly reveals moss genome structure and evolution.</title>
        <authorList>
            <person name="Lang D."/>
            <person name="Ullrich K.K."/>
            <person name="Murat F."/>
            <person name="Fuchs J."/>
            <person name="Jenkins J."/>
            <person name="Haas F.B."/>
            <person name="Piednoel M."/>
            <person name="Gundlach H."/>
            <person name="Van Bel M."/>
            <person name="Meyberg R."/>
            <person name="Vives C."/>
            <person name="Morata J."/>
            <person name="Symeonidi A."/>
            <person name="Hiss M."/>
            <person name="Muchero W."/>
            <person name="Kamisugi Y."/>
            <person name="Saleh O."/>
            <person name="Blanc G."/>
            <person name="Decker E.L."/>
            <person name="van Gessel N."/>
            <person name="Grimwood J."/>
            <person name="Hayes R.D."/>
            <person name="Graham S.W."/>
            <person name="Gunter L.E."/>
            <person name="McDaniel S.F."/>
            <person name="Hoernstein S.N.W."/>
            <person name="Larsson A."/>
            <person name="Li F.W."/>
            <person name="Perroud P.F."/>
            <person name="Phillips J."/>
            <person name="Ranjan P."/>
            <person name="Rokshar D.S."/>
            <person name="Rothfels C.J."/>
            <person name="Schneider L."/>
            <person name="Shu S."/>
            <person name="Stevenson D.W."/>
            <person name="Thummler F."/>
            <person name="Tillich M."/>
            <person name="Villarreal Aguilar J.C."/>
            <person name="Widiez T."/>
            <person name="Wong G.K."/>
            <person name="Wymore A."/>
            <person name="Zhang Y."/>
            <person name="Zimmer A.D."/>
            <person name="Quatrano R.S."/>
            <person name="Mayer K.F.X."/>
            <person name="Goodstein D."/>
            <person name="Casacuberta J.M."/>
            <person name="Vandepoele K."/>
            <person name="Reski R."/>
            <person name="Cuming A.C."/>
            <person name="Tuskan G.A."/>
            <person name="Maumus F."/>
            <person name="Salse J."/>
            <person name="Schmutz J."/>
            <person name="Rensing S.A."/>
        </authorList>
    </citation>
    <scope>NUCLEOTIDE SEQUENCE [LARGE SCALE GENOMIC DNA]</scope>
    <source>
        <strain evidence="2 3">cv. Gransden 2004</strain>
    </source>
</reference>
<proteinExistence type="predicted"/>
<reference evidence="2" key="3">
    <citation type="submission" date="2020-12" db="UniProtKB">
        <authorList>
            <consortium name="EnsemblPlants"/>
        </authorList>
    </citation>
    <scope>IDENTIFICATION</scope>
</reference>
<protein>
    <submittedName>
        <fullName evidence="1 2">Uncharacterized protein</fullName>
    </submittedName>
</protein>
<accession>A0A2K1K3T3</accession>
<reference evidence="1 3" key="1">
    <citation type="journal article" date="2008" name="Science">
        <title>The Physcomitrella genome reveals evolutionary insights into the conquest of land by plants.</title>
        <authorList>
            <person name="Rensing S."/>
            <person name="Lang D."/>
            <person name="Zimmer A."/>
            <person name="Terry A."/>
            <person name="Salamov A."/>
            <person name="Shapiro H."/>
            <person name="Nishiyama T."/>
            <person name="Perroud P.-F."/>
            <person name="Lindquist E."/>
            <person name="Kamisugi Y."/>
            <person name="Tanahashi T."/>
            <person name="Sakakibara K."/>
            <person name="Fujita T."/>
            <person name="Oishi K."/>
            <person name="Shin-I T."/>
            <person name="Kuroki Y."/>
            <person name="Toyoda A."/>
            <person name="Suzuki Y."/>
            <person name="Hashimoto A."/>
            <person name="Yamaguchi K."/>
            <person name="Sugano A."/>
            <person name="Kohara Y."/>
            <person name="Fujiyama A."/>
            <person name="Anterola A."/>
            <person name="Aoki S."/>
            <person name="Ashton N."/>
            <person name="Barbazuk W.B."/>
            <person name="Barker E."/>
            <person name="Bennetzen J."/>
            <person name="Bezanilla M."/>
            <person name="Blankenship R."/>
            <person name="Cho S.H."/>
            <person name="Dutcher S."/>
            <person name="Estelle M."/>
            <person name="Fawcett J.A."/>
            <person name="Gundlach H."/>
            <person name="Hanada K."/>
            <person name="Heyl A."/>
            <person name="Hicks K.A."/>
            <person name="Hugh J."/>
            <person name="Lohr M."/>
            <person name="Mayer K."/>
            <person name="Melkozernov A."/>
            <person name="Murata T."/>
            <person name="Nelson D."/>
            <person name="Pils B."/>
            <person name="Prigge M."/>
            <person name="Reiss B."/>
            <person name="Renner T."/>
            <person name="Rombauts S."/>
            <person name="Rushton P."/>
            <person name="Sanderfoot A."/>
            <person name="Schween G."/>
            <person name="Shiu S.-H."/>
            <person name="Stueber K."/>
            <person name="Theodoulou F.L."/>
            <person name="Tu H."/>
            <person name="Van de Peer Y."/>
            <person name="Verrier P.J."/>
            <person name="Waters E."/>
            <person name="Wood A."/>
            <person name="Yang L."/>
            <person name="Cove D."/>
            <person name="Cuming A."/>
            <person name="Hasebe M."/>
            <person name="Lucas S."/>
            <person name="Mishler D.B."/>
            <person name="Reski R."/>
            <person name="Grigoriev I."/>
            <person name="Quatrano R.S."/>
            <person name="Boore J.L."/>
        </authorList>
    </citation>
    <scope>NUCLEOTIDE SEQUENCE [LARGE SCALE GENOMIC DNA]</scope>
    <source>
        <strain evidence="2 3">cv. Gransden 2004</strain>
    </source>
</reference>
<organism evidence="1">
    <name type="scientific">Physcomitrium patens</name>
    <name type="common">Spreading-leaved earth moss</name>
    <name type="synonym">Physcomitrella patens</name>
    <dbReference type="NCBI Taxonomy" id="3218"/>
    <lineage>
        <taxon>Eukaryota</taxon>
        <taxon>Viridiplantae</taxon>
        <taxon>Streptophyta</taxon>
        <taxon>Embryophyta</taxon>
        <taxon>Bryophyta</taxon>
        <taxon>Bryophytina</taxon>
        <taxon>Bryopsida</taxon>
        <taxon>Funariidae</taxon>
        <taxon>Funariales</taxon>
        <taxon>Funariaceae</taxon>
        <taxon>Physcomitrium</taxon>
    </lineage>
</organism>
<dbReference type="Gramene" id="Pp3c9_19030V3.1">
    <property type="protein sequence ID" value="Pp3c9_19030V3.1"/>
    <property type="gene ID" value="Pp3c9_19030"/>
</dbReference>
<gene>
    <name evidence="1" type="ORF">PHYPA_012903</name>
</gene>
<dbReference type="Proteomes" id="UP000006727">
    <property type="component" value="Chromosome 9"/>
</dbReference>
<dbReference type="EnsemblPlants" id="Pp3c9_19030V3.1">
    <property type="protein sequence ID" value="Pp3c9_19030V3.1"/>
    <property type="gene ID" value="Pp3c9_19030"/>
</dbReference>
<dbReference type="InParanoid" id="A0A2K1K3T3"/>
<dbReference type="AlphaFoldDB" id="A0A2K1K3T3"/>
<dbReference type="EMBL" id="ABEU02000009">
    <property type="protein sequence ID" value="PNR48427.1"/>
    <property type="molecule type" value="Genomic_DNA"/>
</dbReference>
<evidence type="ECO:0000313" key="1">
    <source>
        <dbReference type="EMBL" id="PNR48427.1"/>
    </source>
</evidence>
<evidence type="ECO:0000313" key="2">
    <source>
        <dbReference type="EnsemblPlants" id="Pp3c9_19030V3.1"/>
    </source>
</evidence>